<evidence type="ECO:0000313" key="2">
    <source>
        <dbReference type="Proteomes" id="UP001143910"/>
    </source>
</evidence>
<comment type="caution">
    <text evidence="1">The sequence shown here is derived from an EMBL/GenBank/DDBJ whole genome shotgun (WGS) entry which is preliminary data.</text>
</comment>
<keyword evidence="2" id="KW-1185">Reference proteome</keyword>
<accession>A0ACC1N4Y9</accession>
<dbReference type="EMBL" id="JANJQO010000932">
    <property type="protein sequence ID" value="KAJ2973701.1"/>
    <property type="molecule type" value="Genomic_DNA"/>
</dbReference>
<organism evidence="1 2">
    <name type="scientific">Zarea fungicola</name>
    <dbReference type="NCBI Taxonomy" id="93591"/>
    <lineage>
        <taxon>Eukaryota</taxon>
        <taxon>Fungi</taxon>
        <taxon>Dikarya</taxon>
        <taxon>Ascomycota</taxon>
        <taxon>Pezizomycotina</taxon>
        <taxon>Sordariomycetes</taxon>
        <taxon>Hypocreomycetidae</taxon>
        <taxon>Hypocreales</taxon>
        <taxon>Cordycipitaceae</taxon>
        <taxon>Zarea</taxon>
    </lineage>
</organism>
<gene>
    <name evidence="1" type="ORF">NQ176_g6455</name>
</gene>
<sequence>MVSWEQAAAAKRSAPLELIPEKWRLESIPSAEEQRDATQYICQFVGPRETEIIEADAPDIASYIASGEWTALEVTETFCHRASLAHQMVNCLHEIFFDDAIASARALDSYYGKHKRTIGPLRGVPISLKDQFHVKQPTTLFSIHGTLKIGFSVLGEAHVAEER</sequence>
<name>A0ACC1N4Y9_9HYPO</name>
<dbReference type="Proteomes" id="UP001143910">
    <property type="component" value="Unassembled WGS sequence"/>
</dbReference>
<proteinExistence type="predicted"/>
<protein>
    <submittedName>
        <fullName evidence="1">Uncharacterized protein</fullName>
    </submittedName>
</protein>
<evidence type="ECO:0000313" key="1">
    <source>
        <dbReference type="EMBL" id="KAJ2973701.1"/>
    </source>
</evidence>
<reference evidence="1" key="1">
    <citation type="submission" date="2022-08" db="EMBL/GenBank/DDBJ databases">
        <title>Genome Sequence of Lecanicillium fungicola.</title>
        <authorList>
            <person name="Buettner E."/>
        </authorList>
    </citation>
    <scope>NUCLEOTIDE SEQUENCE</scope>
    <source>
        <strain evidence="1">Babe33</strain>
    </source>
</reference>